<evidence type="ECO:0000313" key="1">
    <source>
        <dbReference type="EMBL" id="QDV09005.1"/>
    </source>
</evidence>
<dbReference type="RefSeq" id="WP_145202632.1">
    <property type="nucleotide sequence ID" value="NZ_CP036434.1"/>
</dbReference>
<name>A0A518EY36_9BACT</name>
<evidence type="ECO:0008006" key="3">
    <source>
        <dbReference type="Google" id="ProtNLM"/>
    </source>
</evidence>
<evidence type="ECO:0000313" key="2">
    <source>
        <dbReference type="Proteomes" id="UP000320390"/>
    </source>
</evidence>
<dbReference type="OrthoDB" id="9802683at2"/>
<proteinExistence type="predicted"/>
<dbReference type="Proteomes" id="UP000320390">
    <property type="component" value="Chromosome"/>
</dbReference>
<gene>
    <name evidence="1" type="ORF">Poly30_45610</name>
</gene>
<sequence>MHTPDYRALVASSILAAGLSSCGEPDRPVDVEVWHGATQRVGHLGDAQDDFNLMGVVSGTEFAYTVNGGPPEPLVVSFDDFGFRRLGAAGHFNVDVPITSLDPGDNLIEISVKSDQGELTARTTVHRALEGSAELPYRIDWSEVAHPQDVGQIVDGRWQLEADGLRSEEPLYDRLFLIGNRTWEDYRITTTVTVHRVPEVTGPRSGGSGLGFIFRFTGHTVSPPRFPEARPKWGYQPFGAITWLRWSKAQPAAAPVRQFYRGDKDESKDAGPLSPFEIGAAYGMTAECVTSEKDPNTTTYRLRVWPSDRTEPAGWDYEIEQTSETALRAGGVALVAHHVNVTFGDVSITPMTGTR</sequence>
<accession>A0A518EY36</accession>
<dbReference type="PROSITE" id="PS51257">
    <property type="entry name" value="PROKAR_LIPOPROTEIN"/>
    <property type="match status" value="1"/>
</dbReference>
<reference evidence="1 2" key="1">
    <citation type="submission" date="2019-02" db="EMBL/GenBank/DDBJ databases">
        <title>Deep-cultivation of Planctomycetes and their phenomic and genomic characterization uncovers novel biology.</title>
        <authorList>
            <person name="Wiegand S."/>
            <person name="Jogler M."/>
            <person name="Boedeker C."/>
            <person name="Pinto D."/>
            <person name="Vollmers J."/>
            <person name="Rivas-Marin E."/>
            <person name="Kohn T."/>
            <person name="Peeters S.H."/>
            <person name="Heuer A."/>
            <person name="Rast P."/>
            <person name="Oberbeckmann S."/>
            <person name="Bunk B."/>
            <person name="Jeske O."/>
            <person name="Meyerdierks A."/>
            <person name="Storesund J.E."/>
            <person name="Kallscheuer N."/>
            <person name="Luecker S."/>
            <person name="Lage O.M."/>
            <person name="Pohl T."/>
            <person name="Merkel B.J."/>
            <person name="Hornburger P."/>
            <person name="Mueller R.-W."/>
            <person name="Bruemmer F."/>
            <person name="Labrenz M."/>
            <person name="Spormann A.M."/>
            <person name="Op den Camp H."/>
            <person name="Overmann J."/>
            <person name="Amann R."/>
            <person name="Jetten M.S.M."/>
            <person name="Mascher T."/>
            <person name="Medema M.H."/>
            <person name="Devos D.P."/>
            <person name="Kaster A.-K."/>
            <person name="Ovreas L."/>
            <person name="Rohde M."/>
            <person name="Galperin M.Y."/>
            <person name="Jogler C."/>
        </authorList>
    </citation>
    <scope>NUCLEOTIDE SEQUENCE [LARGE SCALE GENOMIC DNA]</scope>
    <source>
        <strain evidence="1 2">Poly30</strain>
    </source>
</reference>
<dbReference type="AlphaFoldDB" id="A0A518EY36"/>
<dbReference type="EMBL" id="CP036434">
    <property type="protein sequence ID" value="QDV09005.1"/>
    <property type="molecule type" value="Genomic_DNA"/>
</dbReference>
<organism evidence="1 2">
    <name type="scientific">Saltatorellus ferox</name>
    <dbReference type="NCBI Taxonomy" id="2528018"/>
    <lineage>
        <taxon>Bacteria</taxon>
        <taxon>Pseudomonadati</taxon>
        <taxon>Planctomycetota</taxon>
        <taxon>Planctomycetia</taxon>
        <taxon>Planctomycetia incertae sedis</taxon>
        <taxon>Saltatorellus</taxon>
    </lineage>
</organism>
<protein>
    <recommendedName>
        <fullName evidence="3">Lipoprotein</fullName>
    </recommendedName>
</protein>
<keyword evidence="2" id="KW-1185">Reference proteome</keyword>